<accession>A0A0E3SEJ0</accession>
<dbReference type="AlphaFoldDB" id="A0A0E3SEJ0"/>
<feature type="transmembrane region" description="Helical" evidence="1">
    <location>
        <begin position="6"/>
        <end position="27"/>
    </location>
</feature>
<dbReference type="GeneID" id="24831358"/>
<dbReference type="InterPro" id="IPR017581">
    <property type="entry name" value="AtpR-like"/>
</dbReference>
<keyword evidence="1" id="KW-0472">Membrane</keyword>
<organism evidence="2 3">
    <name type="scientific">Methanosarcina horonobensis HB-1 = JCM 15518</name>
    <dbReference type="NCBI Taxonomy" id="1434110"/>
    <lineage>
        <taxon>Archaea</taxon>
        <taxon>Methanobacteriati</taxon>
        <taxon>Methanobacteriota</taxon>
        <taxon>Stenosarchaea group</taxon>
        <taxon>Methanomicrobia</taxon>
        <taxon>Methanosarcinales</taxon>
        <taxon>Methanosarcinaceae</taxon>
        <taxon>Methanosarcina</taxon>
    </lineage>
</organism>
<name>A0A0E3SEJ0_9EURY</name>
<dbReference type="KEGG" id="mhor:MSHOH_2119"/>
<sequence length="104" mass="11831">MNEIFNLILALVAGFLLGAVFFGGLWWTVQKGLSSKRPAFWFFGSLLLRTSTAIAGFYFVSNGHWERLLICMFGFFIMRHIVVRLTRLPEEDPNQLIKEASSAT</sequence>
<dbReference type="Pfam" id="PF12966">
    <property type="entry name" value="AtpR"/>
    <property type="match status" value="1"/>
</dbReference>
<keyword evidence="1" id="KW-1133">Transmembrane helix</keyword>
<reference evidence="2 3" key="1">
    <citation type="submission" date="2014-07" db="EMBL/GenBank/DDBJ databases">
        <title>Methanogenic archaea and the global carbon cycle.</title>
        <authorList>
            <person name="Henriksen J.R."/>
            <person name="Luke J."/>
            <person name="Reinhart S."/>
            <person name="Benedict M.N."/>
            <person name="Youngblut N.D."/>
            <person name="Metcalf M.E."/>
            <person name="Whitaker R.J."/>
            <person name="Metcalf W.W."/>
        </authorList>
    </citation>
    <scope>NUCLEOTIDE SEQUENCE [LARGE SCALE GENOMIC DNA]</scope>
    <source>
        <strain evidence="2 3">HB-1</strain>
    </source>
</reference>
<proteinExistence type="predicted"/>
<dbReference type="EMBL" id="CP009516">
    <property type="protein sequence ID" value="AKB78602.1"/>
    <property type="molecule type" value="Genomic_DNA"/>
</dbReference>
<dbReference type="Proteomes" id="UP000033101">
    <property type="component" value="Chromosome"/>
</dbReference>
<evidence type="ECO:0000313" key="3">
    <source>
        <dbReference type="Proteomes" id="UP000033101"/>
    </source>
</evidence>
<evidence type="ECO:0000256" key="1">
    <source>
        <dbReference type="SAM" id="Phobius"/>
    </source>
</evidence>
<dbReference type="PATRIC" id="fig|1434110.4.peg.2690"/>
<dbReference type="HOGENOM" id="CLU_155951_1_0_2"/>
<keyword evidence="3" id="KW-1185">Reference proteome</keyword>
<protein>
    <submittedName>
        <fullName evidence="2">ATP synthase protein I</fullName>
    </submittedName>
</protein>
<dbReference type="RefSeq" id="WP_048139692.1">
    <property type="nucleotide sequence ID" value="NZ_BBCW01000010.1"/>
</dbReference>
<keyword evidence="1" id="KW-0812">Transmembrane</keyword>
<evidence type="ECO:0000313" key="2">
    <source>
        <dbReference type="EMBL" id="AKB78602.1"/>
    </source>
</evidence>
<gene>
    <name evidence="2" type="ORF">MSHOH_2119</name>
</gene>
<dbReference type="OrthoDB" id="137480at2157"/>
<feature type="transmembrane region" description="Helical" evidence="1">
    <location>
        <begin position="39"/>
        <end position="59"/>
    </location>
</feature>
<dbReference type="NCBIfam" id="TIGR03165">
    <property type="entry name" value="F1F0_chp_2"/>
    <property type="match status" value="1"/>
</dbReference>
<dbReference type="STRING" id="1434110.MSHOH_2119"/>